<dbReference type="Gene3D" id="3.40.50.300">
    <property type="entry name" value="P-loop containing nucleotide triphosphate hydrolases"/>
    <property type="match status" value="2"/>
</dbReference>
<dbReference type="SUPFAM" id="SSF52540">
    <property type="entry name" value="P-loop containing nucleoside triphosphate hydrolases"/>
    <property type="match status" value="2"/>
</dbReference>
<dbReference type="PANTHER" id="PTHR41313:SF1">
    <property type="entry name" value="DNA METHYLASE ADENINE-SPECIFIC DOMAIN-CONTAINING PROTEIN"/>
    <property type="match status" value="1"/>
</dbReference>
<keyword evidence="3" id="KW-0547">Nucleotide-binding</keyword>
<dbReference type="PANTHER" id="PTHR41313">
    <property type="entry name" value="ADENINE-SPECIFIC METHYLTRANSFERASE"/>
    <property type="match status" value="1"/>
</dbReference>
<dbReference type="SMART" id="SM00487">
    <property type="entry name" value="DEXDc"/>
    <property type="match status" value="1"/>
</dbReference>
<accession>A0A1M5KAA9</accession>
<dbReference type="InterPro" id="IPR014001">
    <property type="entry name" value="Helicase_ATP-bd"/>
</dbReference>
<evidence type="ECO:0000256" key="1">
    <source>
        <dbReference type="SAM" id="MobiDB-lite"/>
    </source>
</evidence>
<dbReference type="STRING" id="1206085.SAMN05443575_2097"/>
<keyword evidence="3" id="KW-0347">Helicase</keyword>
<keyword evidence="3" id="KW-0067">ATP-binding</keyword>
<dbReference type="InterPro" id="IPR001650">
    <property type="entry name" value="Helicase_C-like"/>
</dbReference>
<protein>
    <submittedName>
        <fullName evidence="3">Helicase conserved C-terminal domain-containing protein</fullName>
    </submittedName>
</protein>
<dbReference type="Proteomes" id="UP000186132">
    <property type="component" value="Unassembled WGS sequence"/>
</dbReference>
<organism evidence="3 4">
    <name type="scientific">Jatrophihabitans endophyticus</name>
    <dbReference type="NCBI Taxonomy" id="1206085"/>
    <lineage>
        <taxon>Bacteria</taxon>
        <taxon>Bacillati</taxon>
        <taxon>Actinomycetota</taxon>
        <taxon>Actinomycetes</taxon>
        <taxon>Jatrophihabitantales</taxon>
        <taxon>Jatrophihabitantaceae</taxon>
        <taxon>Jatrophihabitans</taxon>
    </lineage>
</organism>
<gene>
    <name evidence="3" type="ORF">SAMN05443575_2097</name>
</gene>
<dbReference type="EMBL" id="FQVU01000003">
    <property type="protein sequence ID" value="SHG49732.1"/>
    <property type="molecule type" value="Genomic_DNA"/>
</dbReference>
<reference evidence="3 4" key="1">
    <citation type="submission" date="2016-11" db="EMBL/GenBank/DDBJ databases">
        <authorList>
            <person name="Jaros S."/>
            <person name="Januszkiewicz K."/>
            <person name="Wedrychowicz H."/>
        </authorList>
    </citation>
    <scope>NUCLEOTIDE SEQUENCE [LARGE SCALE GENOMIC DNA]</scope>
    <source>
        <strain evidence="3 4">DSM 45627</strain>
    </source>
</reference>
<dbReference type="GO" id="GO:0004386">
    <property type="term" value="F:helicase activity"/>
    <property type="evidence" value="ECO:0007669"/>
    <property type="project" value="UniProtKB-KW"/>
</dbReference>
<feature type="domain" description="Helicase C-terminal" evidence="2">
    <location>
        <begin position="779"/>
        <end position="944"/>
    </location>
</feature>
<keyword evidence="4" id="KW-1185">Reference proteome</keyword>
<dbReference type="RefSeq" id="WP_073389791.1">
    <property type="nucleotide sequence ID" value="NZ_FQVU01000003.1"/>
</dbReference>
<evidence type="ECO:0000313" key="4">
    <source>
        <dbReference type="Proteomes" id="UP000186132"/>
    </source>
</evidence>
<sequence length="1179" mass="127843">MTGTELAALTALRDAALTLLAAESDTARDDADLVGLRSTAAERYADYVVRFGPLNRGELRERDGGRPDPQTGEPALVWRRPGLGGFRDDPHYLTVMALEVYDPDTGAAEPAPILRHRVHGRAAPARVANVYEALIACGGPTVDLAEVARLAGLPDAASAAAELGDEVFRDPELDGAWMLARDYLAGDVRARRELAAQAADHDEHYRRNVAALDDATPADLGPLDIGVALGAPWIAAADVEAFVREVLGGQVKVWHLPSAANWRVVPTGRIPVTRYRTARLGPYELLAAGLNGRSPVVFDTVEVPGRRLRVRNTEDSIAAHEMLTALQERFRTWLWEDEERTVRLCREYNRTVNTHVLRRHDGSRLTFPGLAVDVELWPWQRDVVAQVVSSPATLCAHAVGAGKTRAMVCSAVTARRLGAAAKPLIAVPAHLVEQTAREARQAYPDGRFLVADDLPRGEVAARCATGEWDAVVVSHGTLSALPVAPAAETAWLDGRIADLERQVAAGKGGRHGRSVLRRQITGLVARRERIEQQPRPGITFDDLGVDLLIVDEAHYFKRLPIVSRAEGVSLGSSRRAADLLLKAQLLRARRGRRPSLALFTGTPWSNTVAETFVWQTFVQPDVLAAAGIEQFDAWAATFVEYETVVEVSPDSSGIRLAQRPSRIRNVPELRRMLAWSADVLRPEDLGLDRPPHTERTVVCDPTPGQVEYVGSLGARVDKIRREQVRGEPGGDNMLAVCGDGRRAALDPRLVGVAEDSAKVTAVADAVATLHHEHAEASFAGSDVRGVLQLVFCDQGTPGTDGPQTYGRLRRALAERGVPAERIRWVHEARTSTERAALFAACREGAVSVLLGSTDKLGVGTNVQTRLRAVHHVDAPWRPSDIEQREGRALRPGNLCPVVEVVRYVTRGTFDAYMWQTLQRKAGFIEQLYRTDPGTPGDRTIGDVGDVVLTFAEVKALATGNELLLEQAEAAAAVSRLRILRALDAHTLTAARRRLAGATQERYRHLQREKMLRAAALHLDGTAADGTSAAVAALRARLRSPDTDGDPAPVRAPWRGLGAELIPAGGWRAPTGDAVELRITLGHRRVDELSLSLPLVRRSAAAAARAVTTHLDRWADTLDERVTEVARAAAEADDAAAEAQHVLDTHRFERGDELAAAETRLARITTALEAAVGGHRPSAA</sequence>
<proteinExistence type="predicted"/>
<dbReference type="AlphaFoldDB" id="A0A1M5KAA9"/>
<keyword evidence="3" id="KW-0378">Hydrolase</keyword>
<dbReference type="SMART" id="SM00490">
    <property type="entry name" value="HELICc"/>
    <property type="match status" value="1"/>
</dbReference>
<evidence type="ECO:0000259" key="2">
    <source>
        <dbReference type="PROSITE" id="PS51194"/>
    </source>
</evidence>
<dbReference type="OrthoDB" id="9814088at2"/>
<dbReference type="InterPro" id="IPR052933">
    <property type="entry name" value="DNA_Protect_Modify"/>
</dbReference>
<dbReference type="Pfam" id="PF00271">
    <property type="entry name" value="Helicase_C"/>
    <property type="match status" value="1"/>
</dbReference>
<name>A0A1M5KAA9_9ACTN</name>
<feature type="region of interest" description="Disordered" evidence="1">
    <location>
        <begin position="58"/>
        <end position="80"/>
    </location>
</feature>
<dbReference type="InterPro" id="IPR027417">
    <property type="entry name" value="P-loop_NTPase"/>
</dbReference>
<dbReference type="PROSITE" id="PS51194">
    <property type="entry name" value="HELICASE_CTER"/>
    <property type="match status" value="1"/>
</dbReference>
<evidence type="ECO:0000313" key="3">
    <source>
        <dbReference type="EMBL" id="SHG49732.1"/>
    </source>
</evidence>